<gene>
    <name evidence="2" type="ORF">FJ693_05560</name>
</gene>
<feature type="region of interest" description="Disordered" evidence="1">
    <location>
        <begin position="105"/>
        <end position="152"/>
    </location>
</feature>
<organism evidence="2 3">
    <name type="scientific">Georgenia yuyongxinii</name>
    <dbReference type="NCBI Taxonomy" id="2589797"/>
    <lineage>
        <taxon>Bacteria</taxon>
        <taxon>Bacillati</taxon>
        <taxon>Actinomycetota</taxon>
        <taxon>Actinomycetes</taxon>
        <taxon>Micrococcales</taxon>
        <taxon>Bogoriellaceae</taxon>
        <taxon>Georgenia</taxon>
    </lineage>
</organism>
<feature type="compositionally biased region" description="Basic and acidic residues" evidence="1">
    <location>
        <begin position="114"/>
        <end position="126"/>
    </location>
</feature>
<proteinExistence type="predicted"/>
<dbReference type="EMBL" id="VJXR01000010">
    <property type="protein sequence ID" value="TRW46394.1"/>
    <property type="molecule type" value="Genomic_DNA"/>
</dbReference>
<evidence type="ECO:0000313" key="3">
    <source>
        <dbReference type="Proteomes" id="UP000318693"/>
    </source>
</evidence>
<name>A0A552WUE4_9MICO</name>
<dbReference type="AlphaFoldDB" id="A0A552WUE4"/>
<reference evidence="2 3" key="1">
    <citation type="submission" date="2019-07" db="EMBL/GenBank/DDBJ databases">
        <title>Georgenia wutianyii sp. nov. and Georgenia *** sp. nov. isolated from plateau pika (Ochotona curzoniae) in the Qinghai-Tibet plateau of China.</title>
        <authorList>
            <person name="Tian Z."/>
        </authorList>
    </citation>
    <scope>NUCLEOTIDE SEQUENCE [LARGE SCALE GENOMIC DNA]</scope>
    <source>
        <strain evidence="2 3">Z446</strain>
    </source>
</reference>
<keyword evidence="3" id="KW-1185">Reference proteome</keyword>
<dbReference type="Proteomes" id="UP000318693">
    <property type="component" value="Unassembled WGS sequence"/>
</dbReference>
<protein>
    <submittedName>
        <fullName evidence="2">Uncharacterized protein</fullName>
    </submittedName>
</protein>
<evidence type="ECO:0000256" key="1">
    <source>
        <dbReference type="SAM" id="MobiDB-lite"/>
    </source>
</evidence>
<evidence type="ECO:0000313" key="2">
    <source>
        <dbReference type="EMBL" id="TRW46394.1"/>
    </source>
</evidence>
<sequence length="152" mass="16623">MEEAVRAIMVARHIVVLAQAFIMQWGLTHVDGAGDPVVPLDRDVEAASIEAMELIRQGRDGRDVLTALRAAAINGQVFVDSHYRELVKLQNKPGTVMEWAALMDGDAPSARRPVTPERVARSRRGEGGTLASAMELLSERDETDGSPGHRER</sequence>
<dbReference type="RefSeq" id="WP_143417538.1">
    <property type="nucleotide sequence ID" value="NZ_VJXR01000010.1"/>
</dbReference>
<comment type="caution">
    <text evidence="2">The sequence shown here is derived from an EMBL/GenBank/DDBJ whole genome shotgun (WGS) entry which is preliminary data.</text>
</comment>
<accession>A0A552WUE4</accession>